<keyword evidence="1" id="KW-1133">Transmembrane helix</keyword>
<sequence length="265" mass="30481">MQGRFLIPQDREAHGYEQVQIPKDKYLKIVHGRNIFIATFVTGLGMAWGMSLVPQCLMYRSTSWIYRKYCRGRVLDLTPKIADRRDVRYYEMSSAVRVEFIVGANVVSDDYYKLDESLSEEEQSERRKAMTLGFMVKNDHNWVGSPVTFAVVEKKETEMPGFGKYDTVVIRHELLNMSEGDARSMLNSASAYVSKEGLVILVDFGKPTWPLLASFARWFSSATGSSTRLTHDYKEWIVKDARYSVVAERRCLFGFHYAMTLRQGS</sequence>
<keyword evidence="1" id="KW-0472">Membrane</keyword>
<dbReference type="VEuPathDB" id="TriTrypDB:TcIL3000_10_7140"/>
<evidence type="ECO:0000313" key="2">
    <source>
        <dbReference type="EMBL" id="CCC93941.1"/>
    </source>
</evidence>
<proteinExistence type="predicted"/>
<dbReference type="AlphaFoldDB" id="G0UX24"/>
<name>G0UX24_TRYCI</name>
<dbReference type="EMBL" id="HE575323">
    <property type="protein sequence ID" value="CCC93941.1"/>
    <property type="molecule type" value="Genomic_DNA"/>
</dbReference>
<gene>
    <name evidence="2" type="ORF">TCIL3000_10_7140</name>
</gene>
<organism evidence="2">
    <name type="scientific">Trypanosoma congolense (strain IL3000)</name>
    <dbReference type="NCBI Taxonomy" id="1068625"/>
    <lineage>
        <taxon>Eukaryota</taxon>
        <taxon>Discoba</taxon>
        <taxon>Euglenozoa</taxon>
        <taxon>Kinetoplastea</taxon>
        <taxon>Metakinetoplastina</taxon>
        <taxon>Trypanosomatida</taxon>
        <taxon>Trypanosomatidae</taxon>
        <taxon>Trypanosoma</taxon>
        <taxon>Nannomonas</taxon>
    </lineage>
</organism>
<dbReference type="InterPro" id="IPR029063">
    <property type="entry name" value="SAM-dependent_MTases_sf"/>
</dbReference>
<accession>G0UX24</accession>
<reference evidence="2" key="1">
    <citation type="journal article" date="2012" name="Proc. Natl. Acad. Sci. U.S.A.">
        <title>Antigenic diversity is generated by distinct evolutionary mechanisms in African trypanosome species.</title>
        <authorList>
            <person name="Jackson A.P."/>
            <person name="Berry A."/>
            <person name="Aslett M."/>
            <person name="Allison H.C."/>
            <person name="Burton P."/>
            <person name="Vavrova-Anderson J."/>
            <person name="Brown R."/>
            <person name="Browne H."/>
            <person name="Corton N."/>
            <person name="Hauser H."/>
            <person name="Gamble J."/>
            <person name="Gilderthorp R."/>
            <person name="Marcello L."/>
            <person name="McQuillan J."/>
            <person name="Otto T.D."/>
            <person name="Quail M.A."/>
            <person name="Sanders M.J."/>
            <person name="van Tonder A."/>
            <person name="Ginger M.L."/>
            <person name="Field M.C."/>
            <person name="Barry J.D."/>
            <person name="Hertz-Fowler C."/>
            <person name="Berriman M."/>
        </authorList>
    </citation>
    <scope>NUCLEOTIDE SEQUENCE</scope>
    <source>
        <strain evidence="2">IL3000</strain>
    </source>
</reference>
<keyword evidence="1" id="KW-0812">Transmembrane</keyword>
<evidence type="ECO:0000256" key="1">
    <source>
        <dbReference type="SAM" id="Phobius"/>
    </source>
</evidence>
<feature type="transmembrane region" description="Helical" evidence="1">
    <location>
        <begin position="35"/>
        <end position="59"/>
    </location>
</feature>
<dbReference type="SUPFAM" id="SSF53335">
    <property type="entry name" value="S-adenosyl-L-methionine-dependent methyltransferases"/>
    <property type="match status" value="1"/>
</dbReference>
<protein>
    <submittedName>
        <fullName evidence="2">Uncharacterized protein</fullName>
    </submittedName>
</protein>